<feature type="compositionally biased region" description="Low complexity" evidence="6">
    <location>
        <begin position="164"/>
        <end position="174"/>
    </location>
</feature>
<dbReference type="InterPro" id="IPR039425">
    <property type="entry name" value="RNA_pol_sigma-70-like"/>
</dbReference>
<dbReference type="SUPFAM" id="SSF88659">
    <property type="entry name" value="Sigma3 and sigma4 domains of RNA polymerase sigma factors"/>
    <property type="match status" value="1"/>
</dbReference>
<reference evidence="9 10" key="1">
    <citation type="submission" date="2017-11" db="EMBL/GenBank/DDBJ databases">
        <title>Genomic Encyclopedia of Archaeal and Bacterial Type Strains, Phase II (KMG-II): From Individual Species to Whole Genera.</title>
        <authorList>
            <person name="Goeker M."/>
        </authorList>
    </citation>
    <scope>NUCLEOTIDE SEQUENCE [LARGE SCALE GENOMIC DNA]</scope>
    <source>
        <strain evidence="9 10">DSM 25625</strain>
    </source>
</reference>
<evidence type="ECO:0000256" key="6">
    <source>
        <dbReference type="SAM" id="MobiDB-lite"/>
    </source>
</evidence>
<name>A0A2M9C0M0_9MICO</name>
<dbReference type="PANTHER" id="PTHR43133">
    <property type="entry name" value="RNA POLYMERASE ECF-TYPE SIGMA FACTO"/>
    <property type="match status" value="1"/>
</dbReference>
<keyword evidence="2" id="KW-0805">Transcription regulation</keyword>
<evidence type="ECO:0000259" key="7">
    <source>
        <dbReference type="Pfam" id="PF04542"/>
    </source>
</evidence>
<dbReference type="Gene3D" id="1.10.1740.10">
    <property type="match status" value="1"/>
</dbReference>
<evidence type="ECO:0000313" key="9">
    <source>
        <dbReference type="EMBL" id="PJJ63840.1"/>
    </source>
</evidence>
<dbReference type="InterPro" id="IPR007627">
    <property type="entry name" value="RNA_pol_sigma70_r2"/>
</dbReference>
<keyword evidence="3" id="KW-0731">Sigma factor</keyword>
<dbReference type="InterPro" id="IPR013325">
    <property type="entry name" value="RNA_pol_sigma_r2"/>
</dbReference>
<gene>
    <name evidence="9" type="ORF">CLV54_1516</name>
</gene>
<accession>A0A2M9C0M0</accession>
<dbReference type="SUPFAM" id="SSF88946">
    <property type="entry name" value="Sigma2 domain of RNA polymerase sigma factors"/>
    <property type="match status" value="1"/>
</dbReference>
<dbReference type="InterPro" id="IPR013324">
    <property type="entry name" value="RNA_pol_sigma_r3/r4-like"/>
</dbReference>
<sequence>MTRSRGDDEVRRFTELMVEVGPALLAYFERRVGHDGADLLAETMATAWKRRRSLPAEPEPARMWLFGVARNMLRNAHRTGIRRQHLADSLRARAEHTTASDPSEAIEMRDLIGRLDPDLAEVVTLVHWEGLSLTEIGRLLGIPASTARGRYQRARQTLRAQLESPARTAAARSRPTPRPNVSIPIAEEP</sequence>
<dbReference type="Pfam" id="PF08281">
    <property type="entry name" value="Sigma70_r4_2"/>
    <property type="match status" value="1"/>
</dbReference>
<evidence type="ECO:0000256" key="1">
    <source>
        <dbReference type="ARBA" id="ARBA00010641"/>
    </source>
</evidence>
<dbReference type="CDD" id="cd06171">
    <property type="entry name" value="Sigma70_r4"/>
    <property type="match status" value="1"/>
</dbReference>
<dbReference type="RefSeq" id="WP_245861467.1">
    <property type="nucleotide sequence ID" value="NZ_PGFB01000002.1"/>
</dbReference>
<dbReference type="GO" id="GO:0016987">
    <property type="term" value="F:sigma factor activity"/>
    <property type="evidence" value="ECO:0007669"/>
    <property type="project" value="UniProtKB-KW"/>
</dbReference>
<dbReference type="InterPro" id="IPR013249">
    <property type="entry name" value="RNA_pol_sigma70_r4_t2"/>
</dbReference>
<dbReference type="AlphaFoldDB" id="A0A2M9C0M0"/>
<dbReference type="GO" id="GO:0003677">
    <property type="term" value="F:DNA binding"/>
    <property type="evidence" value="ECO:0007669"/>
    <property type="project" value="UniProtKB-KW"/>
</dbReference>
<evidence type="ECO:0000256" key="4">
    <source>
        <dbReference type="ARBA" id="ARBA00023125"/>
    </source>
</evidence>
<dbReference type="PANTHER" id="PTHR43133:SF8">
    <property type="entry name" value="RNA POLYMERASE SIGMA FACTOR HI_1459-RELATED"/>
    <property type="match status" value="1"/>
</dbReference>
<evidence type="ECO:0000313" key="10">
    <source>
        <dbReference type="Proteomes" id="UP000230161"/>
    </source>
</evidence>
<keyword evidence="10" id="KW-1185">Reference proteome</keyword>
<feature type="domain" description="RNA polymerase sigma-70 region 2" evidence="7">
    <location>
        <begin position="26"/>
        <end position="79"/>
    </location>
</feature>
<feature type="domain" description="RNA polymerase sigma factor 70 region 4 type 2" evidence="8">
    <location>
        <begin position="107"/>
        <end position="158"/>
    </location>
</feature>
<evidence type="ECO:0000259" key="8">
    <source>
        <dbReference type="Pfam" id="PF08281"/>
    </source>
</evidence>
<proteinExistence type="inferred from homology"/>
<keyword evidence="5" id="KW-0804">Transcription</keyword>
<comment type="similarity">
    <text evidence="1">Belongs to the sigma-70 factor family. ECF subfamily.</text>
</comment>
<organism evidence="9 10">
    <name type="scientific">Compostimonas suwonensis</name>
    <dbReference type="NCBI Taxonomy" id="1048394"/>
    <lineage>
        <taxon>Bacteria</taxon>
        <taxon>Bacillati</taxon>
        <taxon>Actinomycetota</taxon>
        <taxon>Actinomycetes</taxon>
        <taxon>Micrococcales</taxon>
        <taxon>Microbacteriaceae</taxon>
        <taxon>Compostimonas</taxon>
    </lineage>
</organism>
<dbReference type="Gene3D" id="1.10.10.10">
    <property type="entry name" value="Winged helix-like DNA-binding domain superfamily/Winged helix DNA-binding domain"/>
    <property type="match status" value="1"/>
</dbReference>
<keyword evidence="4" id="KW-0238">DNA-binding</keyword>
<dbReference type="InterPro" id="IPR036388">
    <property type="entry name" value="WH-like_DNA-bd_sf"/>
</dbReference>
<dbReference type="GO" id="GO:0006352">
    <property type="term" value="P:DNA-templated transcription initiation"/>
    <property type="evidence" value="ECO:0007669"/>
    <property type="project" value="InterPro"/>
</dbReference>
<protein>
    <submittedName>
        <fullName evidence="9">RNA polymerase sigma-70 factor (ECF subfamily)</fullName>
    </submittedName>
</protein>
<evidence type="ECO:0000256" key="5">
    <source>
        <dbReference type="ARBA" id="ARBA00023163"/>
    </source>
</evidence>
<feature type="region of interest" description="Disordered" evidence="6">
    <location>
        <begin position="161"/>
        <end position="189"/>
    </location>
</feature>
<dbReference type="EMBL" id="PGFB01000002">
    <property type="protein sequence ID" value="PJJ63840.1"/>
    <property type="molecule type" value="Genomic_DNA"/>
</dbReference>
<evidence type="ECO:0000256" key="3">
    <source>
        <dbReference type="ARBA" id="ARBA00023082"/>
    </source>
</evidence>
<evidence type="ECO:0000256" key="2">
    <source>
        <dbReference type="ARBA" id="ARBA00023015"/>
    </source>
</evidence>
<dbReference type="InterPro" id="IPR014284">
    <property type="entry name" value="RNA_pol_sigma-70_dom"/>
</dbReference>
<dbReference type="Pfam" id="PF04542">
    <property type="entry name" value="Sigma70_r2"/>
    <property type="match status" value="1"/>
</dbReference>
<dbReference type="Proteomes" id="UP000230161">
    <property type="component" value="Unassembled WGS sequence"/>
</dbReference>
<comment type="caution">
    <text evidence="9">The sequence shown here is derived from an EMBL/GenBank/DDBJ whole genome shotgun (WGS) entry which is preliminary data.</text>
</comment>
<dbReference type="NCBIfam" id="TIGR02937">
    <property type="entry name" value="sigma70-ECF"/>
    <property type="match status" value="1"/>
</dbReference>